<proteinExistence type="predicted"/>
<dbReference type="EMBL" id="MU274906">
    <property type="protein sequence ID" value="KAI0091112.1"/>
    <property type="molecule type" value="Genomic_DNA"/>
</dbReference>
<accession>A0ACB8U9P6</accession>
<reference evidence="1" key="1">
    <citation type="journal article" date="2021" name="Environ. Microbiol.">
        <title>Gene family expansions and transcriptome signatures uncover fungal adaptations to wood decay.</title>
        <authorList>
            <person name="Hage H."/>
            <person name="Miyauchi S."/>
            <person name="Viragh M."/>
            <person name="Drula E."/>
            <person name="Min B."/>
            <person name="Chaduli D."/>
            <person name="Navarro D."/>
            <person name="Favel A."/>
            <person name="Norest M."/>
            <person name="Lesage-Meessen L."/>
            <person name="Balint B."/>
            <person name="Merenyi Z."/>
            <person name="de Eugenio L."/>
            <person name="Morin E."/>
            <person name="Martinez A.T."/>
            <person name="Baldrian P."/>
            <person name="Stursova M."/>
            <person name="Martinez M.J."/>
            <person name="Novotny C."/>
            <person name="Magnuson J.K."/>
            <person name="Spatafora J.W."/>
            <person name="Maurice S."/>
            <person name="Pangilinan J."/>
            <person name="Andreopoulos W."/>
            <person name="LaButti K."/>
            <person name="Hundley H."/>
            <person name="Na H."/>
            <person name="Kuo A."/>
            <person name="Barry K."/>
            <person name="Lipzen A."/>
            <person name="Henrissat B."/>
            <person name="Riley R."/>
            <person name="Ahrendt S."/>
            <person name="Nagy L.G."/>
            <person name="Grigoriev I.V."/>
            <person name="Martin F."/>
            <person name="Rosso M.N."/>
        </authorList>
    </citation>
    <scope>NUCLEOTIDE SEQUENCE</scope>
    <source>
        <strain evidence="1">CBS 384.51</strain>
    </source>
</reference>
<comment type="caution">
    <text evidence="1">The sequence shown here is derived from an EMBL/GenBank/DDBJ whole genome shotgun (WGS) entry which is preliminary data.</text>
</comment>
<evidence type="ECO:0000313" key="2">
    <source>
        <dbReference type="Proteomes" id="UP001055072"/>
    </source>
</evidence>
<evidence type="ECO:0000313" key="1">
    <source>
        <dbReference type="EMBL" id="KAI0091112.1"/>
    </source>
</evidence>
<name>A0ACB8U9P6_9APHY</name>
<protein>
    <submittedName>
        <fullName evidence="1">Uncharacterized protein</fullName>
    </submittedName>
</protein>
<keyword evidence="2" id="KW-1185">Reference proteome</keyword>
<sequence>MPVFNLSIDDTSPLIHYEPLDEWHDSSLNDPSVGSYLNHSFHATESQNANATISFNGSAVYVFGAFGPNHDAYTVTLDRQSTTYNGSSGAGPALFQQLMFSATDLSTEESHTLTVENNYTTSMAWVDIDFIVITSGDGNTASQLHDTVLDDDDSSIAYSEGWDNSSNSWSQTYYEETMHRTSQAGASATISFVGNAISVYGATSGNHGEFAVSLDGGLSTSFDGSARKFRPQILLYYAANLSNGLHMLNITNTDTSGKFLDLDKVVISKWEETNSIGQTNSSSSTISLGSPSSSSSTATSLPAFSKSNTPVGPIIGGTIAGIIALMLISLAIFFLLRRRRSQKVASSSTYISQGPTGGTGPISDYPFSSKAAREPYQSFEDMKVDEAQLPDLPPYGYTKT</sequence>
<dbReference type="Proteomes" id="UP001055072">
    <property type="component" value="Unassembled WGS sequence"/>
</dbReference>
<gene>
    <name evidence="1" type="ORF">BDY19DRAFT_683874</name>
</gene>
<organism evidence="1 2">
    <name type="scientific">Irpex rosettiformis</name>
    <dbReference type="NCBI Taxonomy" id="378272"/>
    <lineage>
        <taxon>Eukaryota</taxon>
        <taxon>Fungi</taxon>
        <taxon>Dikarya</taxon>
        <taxon>Basidiomycota</taxon>
        <taxon>Agaricomycotina</taxon>
        <taxon>Agaricomycetes</taxon>
        <taxon>Polyporales</taxon>
        <taxon>Irpicaceae</taxon>
        <taxon>Irpex</taxon>
    </lineage>
</organism>